<dbReference type="InterPro" id="IPR003108">
    <property type="entry name" value="GAR_dom"/>
</dbReference>
<gene>
    <name evidence="9" type="primary">gas2b</name>
</gene>
<dbReference type="GeneID" id="108259685"/>
<dbReference type="OMA" id="ISEGRYC"/>
<protein>
    <submittedName>
        <fullName evidence="9">Growth arrest-specific protein 2</fullName>
    </submittedName>
</protein>
<dbReference type="SUPFAM" id="SSF143575">
    <property type="entry name" value="GAS2 domain-like"/>
    <property type="match status" value="1"/>
</dbReference>
<dbReference type="PROSITE" id="PS51460">
    <property type="entry name" value="GAR"/>
    <property type="match status" value="1"/>
</dbReference>
<feature type="region of interest" description="Disordered" evidence="5">
    <location>
        <begin position="206"/>
        <end position="300"/>
    </location>
</feature>
<keyword evidence="8" id="KW-1185">Reference proteome</keyword>
<dbReference type="SUPFAM" id="SSF47576">
    <property type="entry name" value="Calponin-homology domain, CH-domain"/>
    <property type="match status" value="1"/>
</dbReference>
<feature type="compositionally biased region" description="Acidic residues" evidence="5">
    <location>
        <begin position="250"/>
        <end position="264"/>
    </location>
</feature>
<comment type="similarity">
    <text evidence="4">Belongs to the GAS2 family.</text>
</comment>
<dbReference type="GO" id="GO:0051764">
    <property type="term" value="P:actin crosslink formation"/>
    <property type="evidence" value="ECO:0007669"/>
    <property type="project" value="TreeGrafter"/>
</dbReference>
<evidence type="ECO:0000259" key="6">
    <source>
        <dbReference type="PROSITE" id="PS50021"/>
    </source>
</evidence>
<feature type="region of interest" description="Disordered" evidence="5">
    <location>
        <begin position="376"/>
        <end position="410"/>
    </location>
</feature>
<name>A0A2D0Q962_ICTPU</name>
<dbReference type="PROSITE" id="PS50021">
    <property type="entry name" value="CH"/>
    <property type="match status" value="1"/>
</dbReference>
<reference evidence="9" key="2">
    <citation type="submission" date="2025-08" db="UniProtKB">
        <authorList>
            <consortium name="RefSeq"/>
        </authorList>
    </citation>
    <scope>IDENTIFICATION</scope>
    <source>
        <tissue evidence="9">Blood</tissue>
    </source>
</reference>
<reference evidence="8" key="1">
    <citation type="journal article" date="2016" name="Nat. Commun.">
        <title>The channel catfish genome sequence provides insights into the evolution of scale formation in teleosts.</title>
        <authorList>
            <person name="Liu Z."/>
            <person name="Liu S."/>
            <person name="Yao J."/>
            <person name="Bao L."/>
            <person name="Zhang J."/>
            <person name="Li Y."/>
            <person name="Jiang C."/>
            <person name="Sun L."/>
            <person name="Wang R."/>
            <person name="Zhang Y."/>
            <person name="Zhou T."/>
            <person name="Zeng Q."/>
            <person name="Fu Q."/>
            <person name="Gao S."/>
            <person name="Li N."/>
            <person name="Koren S."/>
            <person name="Jiang Y."/>
            <person name="Zimin A."/>
            <person name="Xu P."/>
            <person name="Phillippy A.M."/>
            <person name="Geng X."/>
            <person name="Song L."/>
            <person name="Sun F."/>
            <person name="Li C."/>
            <person name="Wang X."/>
            <person name="Chen A."/>
            <person name="Jin Y."/>
            <person name="Yuan Z."/>
            <person name="Yang Y."/>
            <person name="Tan S."/>
            <person name="Peatman E."/>
            <person name="Lu J."/>
            <person name="Qin Z."/>
            <person name="Dunham R."/>
            <person name="Li Z."/>
            <person name="Sonstegard T."/>
            <person name="Feng J."/>
            <person name="Danzmann R.G."/>
            <person name="Schroeder S."/>
            <person name="Scheffler B."/>
            <person name="Duke M.V."/>
            <person name="Ballard L."/>
            <person name="Kucuktas H."/>
            <person name="Kaltenboeck L."/>
            <person name="Liu H."/>
            <person name="Armbruster J."/>
            <person name="Xie Y."/>
            <person name="Kirby M.L."/>
            <person name="Tian Y."/>
            <person name="Flanagan M.E."/>
            <person name="Mu W."/>
            <person name="Waldbieser G.C."/>
        </authorList>
    </citation>
    <scope>NUCLEOTIDE SEQUENCE [LARGE SCALE GENOMIC DNA]</scope>
    <source>
        <strain evidence="8">SDA103</strain>
    </source>
</reference>
<sequence length="410" mass="45521">MYGPFTVRRERVPDLSCLHQYSEWLASRHEASLLPMKEDLALWLNTILGMNITAENFMEMLETGVVLCQLAEELQERMILANNGKPFIRRVIHWRADAAPGSFFARDNTANFLYWCRKIGVGSSHLFESDDLVLRRHPWDVCLCLMQLGRIASKYGVEPPGLVKLEKELAKEEFGSLSPSMFFASPLPSPSSPLFFPPAPSPPPSSSLCPFPASISPSTPPASPPSSIHLPPSPPPDSASAPVPQSEPAPEPEPEPESEPEPEPEPEHISPNPRSPVQTPTPTSTSHRLSKSNGKNSKDSLMDDIVKQISEDPPCRCAVRFCIEKQPKGRYRMGDKVLYVRMLNDKHVMVRVGGGWETLGTYLLKHDPCRTALLKSCKPSSKSHSTKEPSRDSYLVVGTPSRLKKQMSQP</sequence>
<dbReference type="Gene3D" id="3.30.920.20">
    <property type="entry name" value="Gas2-like domain"/>
    <property type="match status" value="1"/>
</dbReference>
<dbReference type="GO" id="GO:0008093">
    <property type="term" value="F:cytoskeletal anchor activity"/>
    <property type="evidence" value="ECO:0007669"/>
    <property type="project" value="TreeGrafter"/>
</dbReference>
<dbReference type="AlphaFoldDB" id="A0A2D0Q962"/>
<dbReference type="OrthoDB" id="2250192at2759"/>
<feature type="domain" description="Calponin-homology (CH)" evidence="6">
    <location>
        <begin position="34"/>
        <end position="153"/>
    </location>
</feature>
<dbReference type="InterPro" id="IPR036534">
    <property type="entry name" value="GAR_dom_sf"/>
</dbReference>
<dbReference type="Proteomes" id="UP000221080">
    <property type="component" value="Chromosome 27"/>
</dbReference>
<feature type="domain" description="GAR" evidence="7">
    <location>
        <begin position="296"/>
        <end position="370"/>
    </location>
</feature>
<accession>A0A2D0Q962</accession>
<evidence type="ECO:0000259" key="7">
    <source>
        <dbReference type="PROSITE" id="PS51460"/>
    </source>
</evidence>
<organism evidence="8 9">
    <name type="scientific">Ictalurus punctatus</name>
    <name type="common">Channel catfish</name>
    <name type="synonym">Silurus punctatus</name>
    <dbReference type="NCBI Taxonomy" id="7998"/>
    <lineage>
        <taxon>Eukaryota</taxon>
        <taxon>Metazoa</taxon>
        <taxon>Chordata</taxon>
        <taxon>Craniata</taxon>
        <taxon>Vertebrata</taxon>
        <taxon>Euteleostomi</taxon>
        <taxon>Actinopterygii</taxon>
        <taxon>Neopterygii</taxon>
        <taxon>Teleostei</taxon>
        <taxon>Ostariophysi</taxon>
        <taxon>Siluriformes</taxon>
        <taxon>Ictaluridae</taxon>
        <taxon>Ictalurus</taxon>
    </lineage>
</organism>
<dbReference type="PANTHER" id="PTHR46756:SF10">
    <property type="entry name" value="GROWTH ARREST-SPECIFIC 2B"/>
    <property type="match status" value="1"/>
</dbReference>
<dbReference type="SMART" id="SM00243">
    <property type="entry name" value="GAS2"/>
    <property type="match status" value="1"/>
</dbReference>
<evidence type="ECO:0000256" key="5">
    <source>
        <dbReference type="SAM" id="MobiDB-lite"/>
    </source>
</evidence>
<dbReference type="PANTHER" id="PTHR46756">
    <property type="entry name" value="TRANSGELIN"/>
    <property type="match status" value="1"/>
</dbReference>
<keyword evidence="2" id="KW-0963">Cytoplasm</keyword>
<dbReference type="CDD" id="cd21204">
    <property type="entry name" value="CH_GAS2-like"/>
    <property type="match status" value="1"/>
</dbReference>
<dbReference type="KEGG" id="ipu:108259685"/>
<dbReference type="SMART" id="SM00033">
    <property type="entry name" value="CH"/>
    <property type="match status" value="1"/>
</dbReference>
<evidence type="ECO:0000256" key="1">
    <source>
        <dbReference type="ARBA" id="ARBA00004245"/>
    </source>
</evidence>
<comment type="subcellular location">
    <subcellularLocation>
        <location evidence="1">Cytoplasm</location>
        <location evidence="1">Cytoskeleton</location>
    </subcellularLocation>
</comment>
<dbReference type="InterPro" id="IPR036872">
    <property type="entry name" value="CH_dom_sf"/>
</dbReference>
<dbReference type="RefSeq" id="XP_017314834.1">
    <property type="nucleotide sequence ID" value="XM_017459345.3"/>
</dbReference>
<evidence type="ECO:0000256" key="3">
    <source>
        <dbReference type="ARBA" id="ARBA00023212"/>
    </source>
</evidence>
<evidence type="ECO:0000313" key="9">
    <source>
        <dbReference type="RefSeq" id="XP_017314834.1"/>
    </source>
</evidence>
<dbReference type="GO" id="GO:0005884">
    <property type="term" value="C:actin filament"/>
    <property type="evidence" value="ECO:0007669"/>
    <property type="project" value="TreeGrafter"/>
</dbReference>
<evidence type="ECO:0000313" key="8">
    <source>
        <dbReference type="Proteomes" id="UP000221080"/>
    </source>
</evidence>
<dbReference type="Pfam" id="PF00307">
    <property type="entry name" value="CH"/>
    <property type="match status" value="1"/>
</dbReference>
<evidence type="ECO:0000256" key="4">
    <source>
        <dbReference type="ARBA" id="ARBA00038441"/>
    </source>
</evidence>
<feature type="compositionally biased region" description="Low complexity" evidence="5">
    <location>
        <begin position="275"/>
        <end position="286"/>
    </location>
</feature>
<dbReference type="CTD" id="567205"/>
<dbReference type="GO" id="GO:0008017">
    <property type="term" value="F:microtubule binding"/>
    <property type="evidence" value="ECO:0007669"/>
    <property type="project" value="InterPro"/>
</dbReference>
<dbReference type="Pfam" id="PF02187">
    <property type="entry name" value="GAS2"/>
    <property type="match status" value="1"/>
</dbReference>
<dbReference type="Gene3D" id="1.10.418.10">
    <property type="entry name" value="Calponin-like domain"/>
    <property type="match status" value="1"/>
</dbReference>
<proteinExistence type="inferred from homology"/>
<keyword evidence="3" id="KW-0206">Cytoskeleton</keyword>
<dbReference type="STRING" id="7998.ENSIPUP00000027201"/>
<feature type="compositionally biased region" description="Low complexity" evidence="5">
    <location>
        <begin position="206"/>
        <end position="217"/>
    </location>
</feature>
<dbReference type="InterPro" id="IPR001715">
    <property type="entry name" value="CH_dom"/>
</dbReference>
<evidence type="ECO:0000256" key="2">
    <source>
        <dbReference type="ARBA" id="ARBA00022490"/>
    </source>
</evidence>
<dbReference type="GO" id="GO:0051015">
    <property type="term" value="F:actin filament binding"/>
    <property type="evidence" value="ECO:0007669"/>
    <property type="project" value="TreeGrafter"/>
</dbReference>
<dbReference type="PRINTS" id="PR01217">
    <property type="entry name" value="PRICHEXTENSN"/>
</dbReference>